<keyword evidence="2" id="KW-1185">Reference proteome</keyword>
<protein>
    <submittedName>
        <fullName evidence="1">Uncharacterized protein</fullName>
    </submittedName>
</protein>
<proteinExistence type="predicted"/>
<reference evidence="1 2" key="1">
    <citation type="submission" date="2018-08" db="EMBL/GenBank/DDBJ databases">
        <title>Comparative analysis of Burkholderia isolates from Puerto Rico.</title>
        <authorList>
            <person name="Hall C."/>
            <person name="Sahl J."/>
            <person name="Wagner D."/>
        </authorList>
    </citation>
    <scope>NUCLEOTIDE SEQUENCE [LARGE SCALE GENOMIC DNA]</scope>
    <source>
        <strain evidence="1 2">Bp8966</strain>
    </source>
</reference>
<evidence type="ECO:0000313" key="2">
    <source>
        <dbReference type="Proteomes" id="UP000281098"/>
    </source>
</evidence>
<sequence>MDPGIPKEPSVAKDYPLEIKNVGGETYIVMSKGHHDVHEFMKQVRADGYDWPLGMPQHVWMRTVPSRDPSVICRYVESSEGARGAFPCTYAWEAYNERRYEAIMAADGSNQP</sequence>
<accession>A0ABX9YEW6</accession>
<organism evidence="1 2">
    <name type="scientific">Burkholderia stagnalis</name>
    <dbReference type="NCBI Taxonomy" id="1503054"/>
    <lineage>
        <taxon>Bacteria</taxon>
        <taxon>Pseudomonadati</taxon>
        <taxon>Pseudomonadota</taxon>
        <taxon>Betaproteobacteria</taxon>
        <taxon>Burkholderiales</taxon>
        <taxon>Burkholderiaceae</taxon>
        <taxon>Burkholderia</taxon>
        <taxon>Burkholderia cepacia complex</taxon>
    </lineage>
</organism>
<comment type="caution">
    <text evidence="1">The sequence shown here is derived from an EMBL/GenBank/DDBJ whole genome shotgun (WGS) entry which is preliminary data.</text>
</comment>
<evidence type="ECO:0000313" key="1">
    <source>
        <dbReference type="EMBL" id="RQY80237.1"/>
    </source>
</evidence>
<dbReference type="Proteomes" id="UP000281098">
    <property type="component" value="Unassembled WGS sequence"/>
</dbReference>
<name>A0ABX9YEW6_9BURK</name>
<dbReference type="EMBL" id="QTPM01000079">
    <property type="protein sequence ID" value="RQY80237.1"/>
    <property type="molecule type" value="Genomic_DNA"/>
</dbReference>
<gene>
    <name evidence="1" type="ORF">DF017_34135</name>
</gene>